<keyword evidence="1" id="KW-0812">Transmembrane</keyword>
<evidence type="ECO:0000313" key="3">
    <source>
        <dbReference type="Proteomes" id="UP000196158"/>
    </source>
</evidence>
<dbReference type="Proteomes" id="UP000196158">
    <property type="component" value="Unassembled WGS sequence"/>
</dbReference>
<dbReference type="Gene3D" id="3.40.30.10">
    <property type="entry name" value="Glutaredoxin"/>
    <property type="match status" value="1"/>
</dbReference>
<keyword evidence="3" id="KW-1185">Reference proteome</keyword>
<dbReference type="EMBL" id="FXLY01000010">
    <property type="protein sequence ID" value="SMN22123.1"/>
    <property type="molecule type" value="Genomic_DNA"/>
</dbReference>
<dbReference type="OrthoDB" id="10356583at2759"/>
<keyword evidence="1" id="KW-1133">Transmembrane helix</keyword>
<accession>A0A1X7R8W3</accession>
<name>A0A1X7R8W3_9SACH</name>
<gene>
    <name evidence="2" type="ORF">KASA_0I01353G</name>
</gene>
<protein>
    <submittedName>
        <fullName evidence="2">Similar to Saccharomyces cerevisiae YPL156C PRM4 Pheromone-regulated protein proposed to be involved in mating</fullName>
    </submittedName>
</protein>
<reference evidence="2 3" key="1">
    <citation type="submission" date="2017-04" db="EMBL/GenBank/DDBJ databases">
        <authorList>
            <person name="Afonso C.L."/>
            <person name="Miller P.J."/>
            <person name="Scott M.A."/>
            <person name="Spackman E."/>
            <person name="Goraichik I."/>
            <person name="Dimitrov K.M."/>
            <person name="Suarez D.L."/>
            <person name="Swayne D.E."/>
        </authorList>
    </citation>
    <scope>NUCLEOTIDE SEQUENCE [LARGE SCALE GENOMIC DNA]</scope>
</reference>
<evidence type="ECO:0000313" key="2">
    <source>
        <dbReference type="EMBL" id="SMN22123.1"/>
    </source>
</evidence>
<feature type="transmembrane region" description="Helical" evidence="1">
    <location>
        <begin position="18"/>
        <end position="37"/>
    </location>
</feature>
<organism evidence="2 3">
    <name type="scientific">Maudiozyma saulgeensis</name>
    <dbReference type="NCBI Taxonomy" id="1789683"/>
    <lineage>
        <taxon>Eukaryota</taxon>
        <taxon>Fungi</taxon>
        <taxon>Dikarya</taxon>
        <taxon>Ascomycota</taxon>
        <taxon>Saccharomycotina</taxon>
        <taxon>Saccharomycetes</taxon>
        <taxon>Saccharomycetales</taxon>
        <taxon>Saccharomycetaceae</taxon>
        <taxon>Maudiozyma</taxon>
    </lineage>
</organism>
<sequence>MYRGKAAVLQGAKTNRNIFLAILLVTIFGWVLMDNIYTDTDVKSTREDINLFTNFGRHGAMSIDNYRSEDDRIGKNLRVEKEIKDIREKIRSGPSKKPQQNKDMVQNINVAKRLPCDTDQVECNFKEILYNSPVVLLTHSSEDESTHIQGKLHATFETYPQVLVVDMDKTPQGKNLFSYVKSLYKIKDSTIPLLFINGQMIPPARLQEDLQDQTKHSDLLKRLTELGKDNVIIKKKVIPSNV</sequence>
<proteinExistence type="predicted"/>
<dbReference type="AlphaFoldDB" id="A0A1X7R8W3"/>
<dbReference type="STRING" id="1789683.A0A1X7R8W3"/>
<evidence type="ECO:0000256" key="1">
    <source>
        <dbReference type="SAM" id="Phobius"/>
    </source>
</evidence>
<keyword evidence="1" id="KW-0472">Membrane</keyword>